<organism evidence="1">
    <name type="scientific">Tanacetum cinerariifolium</name>
    <name type="common">Dalmatian daisy</name>
    <name type="synonym">Chrysanthemum cinerariifolium</name>
    <dbReference type="NCBI Taxonomy" id="118510"/>
    <lineage>
        <taxon>Eukaryota</taxon>
        <taxon>Viridiplantae</taxon>
        <taxon>Streptophyta</taxon>
        <taxon>Embryophyta</taxon>
        <taxon>Tracheophyta</taxon>
        <taxon>Spermatophyta</taxon>
        <taxon>Magnoliopsida</taxon>
        <taxon>eudicotyledons</taxon>
        <taxon>Gunneridae</taxon>
        <taxon>Pentapetalae</taxon>
        <taxon>asterids</taxon>
        <taxon>campanulids</taxon>
        <taxon>Asterales</taxon>
        <taxon>Asteraceae</taxon>
        <taxon>Asteroideae</taxon>
        <taxon>Anthemideae</taxon>
        <taxon>Anthemidinae</taxon>
        <taxon>Tanacetum</taxon>
    </lineage>
</organism>
<evidence type="ECO:0000313" key="1">
    <source>
        <dbReference type="EMBL" id="GFD21678.1"/>
    </source>
</evidence>
<comment type="caution">
    <text evidence="1">The sequence shown here is derived from an EMBL/GenBank/DDBJ whole genome shotgun (WGS) entry which is preliminary data.</text>
</comment>
<proteinExistence type="predicted"/>
<protein>
    <submittedName>
        <fullName evidence="1">Uncharacterized protein</fullName>
    </submittedName>
</protein>
<reference evidence="1" key="1">
    <citation type="journal article" date="2019" name="Sci. Rep.">
        <title>Draft genome of Tanacetum cinerariifolium, the natural source of mosquito coil.</title>
        <authorList>
            <person name="Yamashiro T."/>
            <person name="Shiraishi A."/>
            <person name="Satake H."/>
            <person name="Nakayama K."/>
        </authorList>
    </citation>
    <scope>NUCLEOTIDE SEQUENCE</scope>
</reference>
<feature type="non-terminal residue" evidence="1">
    <location>
        <position position="1"/>
    </location>
</feature>
<sequence length="193" mass="22391">QSILHLEYPLAINLQPQQAEFSQLDFGLTVLVFKQGDDPIDAINRMMSFLSAVVTSRYPTTNNHLRFSFDELRKLKWKALVDNVVTSYTIALKMLKIDMEPLAFRLLNNKTVHFDYLRLTQEQAAILKEVVKQRKSQNPLNNSLYHACKYTKRIQELLILIRQTCPSINNSSDKLVVVTPKNIDKRVRFTEPI</sequence>
<name>A0A699UK88_TANCI</name>
<accession>A0A699UK88</accession>
<feature type="non-terminal residue" evidence="1">
    <location>
        <position position="193"/>
    </location>
</feature>
<dbReference type="EMBL" id="BKCJ011331478">
    <property type="protein sequence ID" value="GFD21678.1"/>
    <property type="molecule type" value="Genomic_DNA"/>
</dbReference>
<gene>
    <name evidence="1" type="ORF">Tci_893647</name>
</gene>
<dbReference type="AlphaFoldDB" id="A0A699UK88"/>